<dbReference type="GO" id="GO:0043115">
    <property type="term" value="F:precorrin-2 dehydrogenase activity"/>
    <property type="evidence" value="ECO:0007669"/>
    <property type="project" value="UniProtKB-EC"/>
</dbReference>
<dbReference type="RefSeq" id="WP_115549623.1">
    <property type="nucleotide sequence ID" value="NZ_QRGP01000002.1"/>
</dbReference>
<keyword evidence="8" id="KW-1185">Reference proteome</keyword>
<evidence type="ECO:0000313" key="8">
    <source>
        <dbReference type="Proteomes" id="UP000263833"/>
    </source>
</evidence>
<proteinExistence type="predicted"/>
<organism evidence="7 8">
    <name type="scientific">Sphingorhabdus pulchriflava</name>
    <dbReference type="NCBI Taxonomy" id="2292257"/>
    <lineage>
        <taxon>Bacteria</taxon>
        <taxon>Pseudomonadati</taxon>
        <taxon>Pseudomonadota</taxon>
        <taxon>Alphaproteobacteria</taxon>
        <taxon>Sphingomonadales</taxon>
        <taxon>Sphingomonadaceae</taxon>
        <taxon>Sphingorhabdus</taxon>
    </lineage>
</organism>
<evidence type="ECO:0000256" key="5">
    <source>
        <dbReference type="ARBA" id="ARBA00023244"/>
    </source>
</evidence>
<keyword evidence="5" id="KW-0627">Porphyrin biosynthesis</keyword>
<dbReference type="InterPro" id="IPR006367">
    <property type="entry name" value="Sirohaem_synthase_N"/>
</dbReference>
<dbReference type="SUPFAM" id="SSF75615">
    <property type="entry name" value="Siroheme synthase middle domains-like"/>
    <property type="match status" value="1"/>
</dbReference>
<dbReference type="UniPathway" id="UPA00262">
    <property type="reaction ID" value="UER00222"/>
</dbReference>
<dbReference type="Pfam" id="PF13241">
    <property type="entry name" value="NAD_binding_7"/>
    <property type="match status" value="1"/>
</dbReference>
<gene>
    <name evidence="7" type="ORF">DXH95_11120</name>
</gene>
<evidence type="ECO:0000256" key="4">
    <source>
        <dbReference type="ARBA" id="ARBA00023027"/>
    </source>
</evidence>
<dbReference type="GO" id="GO:0008168">
    <property type="term" value="F:methyltransferase activity"/>
    <property type="evidence" value="ECO:0007669"/>
    <property type="project" value="InterPro"/>
</dbReference>
<dbReference type="Gene3D" id="3.40.50.720">
    <property type="entry name" value="NAD(P)-binding Rossmann-like Domain"/>
    <property type="match status" value="1"/>
</dbReference>
<dbReference type="PANTHER" id="PTHR35330">
    <property type="entry name" value="SIROHEME BIOSYNTHESIS PROTEIN MET8"/>
    <property type="match status" value="1"/>
</dbReference>
<dbReference type="SUPFAM" id="SSF53790">
    <property type="entry name" value="Tetrapyrrole methylase"/>
    <property type="match status" value="1"/>
</dbReference>
<comment type="pathway">
    <text evidence="1">Porphyrin-containing compound metabolism; siroheme biosynthesis; sirohydrochlorin from precorrin-2: step 1/1.</text>
</comment>
<dbReference type="GO" id="GO:0004325">
    <property type="term" value="F:ferrochelatase activity"/>
    <property type="evidence" value="ECO:0007669"/>
    <property type="project" value="InterPro"/>
</dbReference>
<evidence type="ECO:0000256" key="3">
    <source>
        <dbReference type="ARBA" id="ARBA00023002"/>
    </source>
</evidence>
<evidence type="ECO:0000313" key="7">
    <source>
        <dbReference type="EMBL" id="RDV02518.1"/>
    </source>
</evidence>
<reference evidence="8" key="1">
    <citation type="submission" date="2018-08" db="EMBL/GenBank/DDBJ databases">
        <authorList>
            <person name="Kim S.-J."/>
            <person name="Jung G.-Y."/>
        </authorList>
    </citation>
    <scope>NUCLEOTIDE SEQUENCE [LARGE SCALE GENOMIC DNA]</scope>
    <source>
        <strain evidence="8">GY_G</strain>
    </source>
</reference>
<accession>A0A371B4K3</accession>
<keyword evidence="3" id="KW-0560">Oxidoreductase</keyword>
<evidence type="ECO:0000256" key="6">
    <source>
        <dbReference type="ARBA" id="ARBA00047561"/>
    </source>
</evidence>
<dbReference type="SUPFAM" id="SSF51735">
    <property type="entry name" value="NAD(P)-binding Rossmann-fold domains"/>
    <property type="match status" value="1"/>
</dbReference>
<evidence type="ECO:0000256" key="2">
    <source>
        <dbReference type="ARBA" id="ARBA00012400"/>
    </source>
</evidence>
<dbReference type="GO" id="GO:0019354">
    <property type="term" value="P:siroheme biosynthetic process"/>
    <property type="evidence" value="ECO:0007669"/>
    <property type="project" value="UniProtKB-UniPathway"/>
</dbReference>
<protein>
    <recommendedName>
        <fullName evidence="2">precorrin-2 dehydrogenase</fullName>
        <ecNumber evidence="2">1.3.1.76</ecNumber>
    </recommendedName>
</protein>
<sequence>MNQLPLFVSIRGKPVILLGQGDAADAKRRLIERAGGLCVDEANADARLAFVAIEDRNTASDVASRLKARSLLVNVVDQPDLCDFTTPAIVDRDPLLVAIGTGGASAGLAKMVRQAIERILPARLGELALRLQSARDAVRARWPESADRRRQIDMALAPGGPLDPLKPDSTDNIDEWLERGNAMPASGAVVIDLNSSDPEDLTLRTARLLGQADHIYIDGPIGDDLINRARADAVRHVGKPSTNLPSGLVIHLRLRHGLADD</sequence>
<evidence type="ECO:0000256" key="1">
    <source>
        <dbReference type="ARBA" id="ARBA00005010"/>
    </source>
</evidence>
<comment type="catalytic activity">
    <reaction evidence="6">
        <text>precorrin-2 + NAD(+) = sirohydrochlorin + NADH + 2 H(+)</text>
        <dbReference type="Rhea" id="RHEA:15613"/>
        <dbReference type="ChEBI" id="CHEBI:15378"/>
        <dbReference type="ChEBI" id="CHEBI:57540"/>
        <dbReference type="ChEBI" id="CHEBI:57945"/>
        <dbReference type="ChEBI" id="CHEBI:58351"/>
        <dbReference type="ChEBI" id="CHEBI:58827"/>
        <dbReference type="EC" id="1.3.1.76"/>
    </reaction>
</comment>
<dbReference type="Proteomes" id="UP000263833">
    <property type="component" value="Unassembled WGS sequence"/>
</dbReference>
<name>A0A371B4K3_9SPHN</name>
<keyword evidence="4" id="KW-0520">NAD</keyword>
<dbReference type="InterPro" id="IPR036291">
    <property type="entry name" value="NAD(P)-bd_dom_sf"/>
</dbReference>
<dbReference type="Gene3D" id="3.30.160.110">
    <property type="entry name" value="Siroheme synthase, domain 2"/>
    <property type="match status" value="1"/>
</dbReference>
<dbReference type="EMBL" id="QRGP01000002">
    <property type="protein sequence ID" value="RDV02518.1"/>
    <property type="molecule type" value="Genomic_DNA"/>
</dbReference>
<dbReference type="OrthoDB" id="9815856at2"/>
<dbReference type="EC" id="1.3.1.76" evidence="2"/>
<comment type="caution">
    <text evidence="7">The sequence shown here is derived from an EMBL/GenBank/DDBJ whole genome shotgun (WGS) entry which is preliminary data.</text>
</comment>
<dbReference type="AlphaFoldDB" id="A0A371B4K3"/>
<dbReference type="NCBIfam" id="TIGR01470">
    <property type="entry name" value="cysG_Nterm"/>
    <property type="match status" value="1"/>
</dbReference>
<dbReference type="InterPro" id="IPR035996">
    <property type="entry name" value="4pyrrol_Methylase_sf"/>
</dbReference>
<dbReference type="InterPro" id="IPR028161">
    <property type="entry name" value="Met8-like"/>
</dbReference>
<dbReference type="PANTHER" id="PTHR35330:SF1">
    <property type="entry name" value="SIROHEME BIOSYNTHESIS PROTEIN MET8"/>
    <property type="match status" value="1"/>
</dbReference>